<reference evidence="1" key="1">
    <citation type="submission" date="2014-11" db="EMBL/GenBank/DDBJ databases">
        <authorList>
            <person name="Amaro Gonzalez C."/>
        </authorList>
    </citation>
    <scope>NUCLEOTIDE SEQUENCE</scope>
</reference>
<sequence length="59" mass="6869">MLANQVLSVTRLSLVPLSINRIKSQNIYTRWMDRAAFTLKPLLGRGLVRRIRYALRCPK</sequence>
<evidence type="ECO:0000313" key="1">
    <source>
        <dbReference type="EMBL" id="JAH47596.1"/>
    </source>
</evidence>
<name>A0A0E9T1V9_ANGAN</name>
<dbReference type="AlphaFoldDB" id="A0A0E9T1V9"/>
<dbReference type="EMBL" id="GBXM01060981">
    <property type="protein sequence ID" value="JAH47596.1"/>
    <property type="molecule type" value="Transcribed_RNA"/>
</dbReference>
<protein>
    <submittedName>
        <fullName evidence="1">Uncharacterized protein</fullName>
    </submittedName>
</protein>
<accession>A0A0E9T1V9</accession>
<proteinExistence type="predicted"/>
<reference evidence="1" key="2">
    <citation type="journal article" date="2015" name="Fish Shellfish Immunol.">
        <title>Early steps in the European eel (Anguilla anguilla)-Vibrio vulnificus interaction in the gills: Role of the RtxA13 toxin.</title>
        <authorList>
            <person name="Callol A."/>
            <person name="Pajuelo D."/>
            <person name="Ebbesson L."/>
            <person name="Teles M."/>
            <person name="MacKenzie S."/>
            <person name="Amaro C."/>
        </authorList>
    </citation>
    <scope>NUCLEOTIDE SEQUENCE</scope>
</reference>
<organism evidence="1">
    <name type="scientific">Anguilla anguilla</name>
    <name type="common">European freshwater eel</name>
    <name type="synonym">Muraena anguilla</name>
    <dbReference type="NCBI Taxonomy" id="7936"/>
    <lineage>
        <taxon>Eukaryota</taxon>
        <taxon>Metazoa</taxon>
        <taxon>Chordata</taxon>
        <taxon>Craniata</taxon>
        <taxon>Vertebrata</taxon>
        <taxon>Euteleostomi</taxon>
        <taxon>Actinopterygii</taxon>
        <taxon>Neopterygii</taxon>
        <taxon>Teleostei</taxon>
        <taxon>Anguilliformes</taxon>
        <taxon>Anguillidae</taxon>
        <taxon>Anguilla</taxon>
    </lineage>
</organism>